<evidence type="ECO:0000256" key="4">
    <source>
        <dbReference type="ARBA" id="ARBA00023012"/>
    </source>
</evidence>
<dbReference type="EC" id="2.7.13.3" evidence="2"/>
<feature type="domain" description="Histidine kinase" evidence="7">
    <location>
        <begin position="458"/>
        <end position="678"/>
    </location>
</feature>
<dbReference type="InterPro" id="IPR004358">
    <property type="entry name" value="Sig_transdc_His_kin-like_C"/>
</dbReference>
<dbReference type="Gene3D" id="3.30.565.10">
    <property type="entry name" value="Histidine kinase-like ATPase, C-terminal domain"/>
    <property type="match status" value="1"/>
</dbReference>
<keyword evidence="6" id="KW-0732">Signal</keyword>
<name>A0ABU9XXC1_9SPHN</name>
<dbReference type="InterPro" id="IPR011990">
    <property type="entry name" value="TPR-like_helical_dom_sf"/>
</dbReference>
<accession>A0ABU9XXC1</accession>
<sequence>MTSFTFRATFAAMLIAMAALCGVAASAQAGAVDPGTRFDVIVADAKATMLIDPARTIAKAKAAEAAAQGLAGRQRTIGIATAKWLQGEAYLRLNDTKHAKLPIDEALAAVSTGGPPTKLNGDLLLSRGGYHTLTANVAAALSDYQQAHNIFRDIGATRSRAVALQSIAVLYQEAEDYETALAYYKQAGEVYRGDPSLAFTNANNRGADLKELGRFAEAEQQFRQALALSRSMQSPALEVLVLRNIARADLAMGKLDAADRAIAEGARISSRAGVSASVEQDWSVAAQAALQRGELAKAEALIDRSFRGVNLKETTLSFREAHKTAYELYKKLGNAKQALLHLEALKRLDDDTSTLAASTNTALAAARFDSVNQKAQIEKLRADELQRNIDFERSKAQTQRMIFIGLGVVTIVIVSMLAFGLITIRRSRNEVRAANIDLAATNSALGKALAAKTEFLATTSHEIRTPLNGILGMTQVMLADGKLAPSMRDRIEIVHGAGVSMRALVDDILDVAKMETGNMTIEHLPFDLKATLREVSRMWEEQARARGITFTLDLEECPTHIVGDAARLRQISFNLLSNALKFTESGSIRVSAKTIGGAEQPKLAIEISDTGIGIPADKHEIIFESFRQVDAGTTRKFGGTGLGLAICRNLARAMDGDVTVRSEAGEGAVFRLELPLIRAEAADEVAREAGEAQSLVILDRNPITRSMLRAVLEARAGKIVFAGSVGEAIALMRAGGVAWLLIDDATIRACDNIPATLSLLATAATETNTASSLLWPSPDDDQRADLLATGIDMVIGKPISGAALSEMLYPLDKNDMDGANHLVTQAA</sequence>
<dbReference type="RefSeq" id="WP_343887763.1">
    <property type="nucleotide sequence ID" value="NZ_BAAAEH010000005.1"/>
</dbReference>
<feature type="signal peptide" evidence="6">
    <location>
        <begin position="1"/>
        <end position="29"/>
    </location>
</feature>
<keyword evidence="5" id="KW-0812">Transmembrane</keyword>
<dbReference type="Gene3D" id="1.10.287.130">
    <property type="match status" value="1"/>
</dbReference>
<keyword evidence="4" id="KW-0902">Two-component regulatory system</keyword>
<dbReference type="CDD" id="cd16922">
    <property type="entry name" value="HATPase_EvgS-ArcB-TorS-like"/>
    <property type="match status" value="1"/>
</dbReference>
<keyword evidence="3" id="KW-0597">Phosphoprotein</keyword>
<dbReference type="GO" id="GO:0005524">
    <property type="term" value="F:ATP binding"/>
    <property type="evidence" value="ECO:0007669"/>
    <property type="project" value="UniProtKB-KW"/>
</dbReference>
<keyword evidence="5" id="KW-1133">Transmembrane helix</keyword>
<dbReference type="SUPFAM" id="SSF55874">
    <property type="entry name" value="ATPase domain of HSP90 chaperone/DNA topoisomerase II/histidine kinase"/>
    <property type="match status" value="1"/>
</dbReference>
<dbReference type="Pfam" id="PF14938">
    <property type="entry name" value="SNAP"/>
    <property type="match status" value="1"/>
</dbReference>
<comment type="catalytic activity">
    <reaction evidence="1">
        <text>ATP + protein L-histidine = ADP + protein N-phospho-L-histidine.</text>
        <dbReference type="EC" id="2.7.13.3"/>
    </reaction>
</comment>
<keyword evidence="5" id="KW-0472">Membrane</keyword>
<dbReference type="InterPro" id="IPR003594">
    <property type="entry name" value="HATPase_dom"/>
</dbReference>
<evidence type="ECO:0000259" key="7">
    <source>
        <dbReference type="PROSITE" id="PS50109"/>
    </source>
</evidence>
<evidence type="ECO:0000256" key="6">
    <source>
        <dbReference type="SAM" id="SignalP"/>
    </source>
</evidence>
<feature type="transmembrane region" description="Helical" evidence="5">
    <location>
        <begin position="401"/>
        <end position="422"/>
    </location>
</feature>
<dbReference type="PANTHER" id="PTHR45339:SF1">
    <property type="entry name" value="HYBRID SIGNAL TRANSDUCTION HISTIDINE KINASE J"/>
    <property type="match status" value="1"/>
</dbReference>
<dbReference type="SMART" id="SM00387">
    <property type="entry name" value="HATPase_c"/>
    <property type="match status" value="1"/>
</dbReference>
<dbReference type="SUPFAM" id="SSF52172">
    <property type="entry name" value="CheY-like"/>
    <property type="match status" value="1"/>
</dbReference>
<dbReference type="InterPro" id="IPR019734">
    <property type="entry name" value="TPR_rpt"/>
</dbReference>
<dbReference type="EMBL" id="JBDIME010000001">
    <property type="protein sequence ID" value="MEN2788194.1"/>
    <property type="molecule type" value="Genomic_DNA"/>
</dbReference>
<dbReference type="PANTHER" id="PTHR45339">
    <property type="entry name" value="HYBRID SIGNAL TRANSDUCTION HISTIDINE KINASE J"/>
    <property type="match status" value="1"/>
</dbReference>
<dbReference type="InterPro" id="IPR003661">
    <property type="entry name" value="HisK_dim/P_dom"/>
</dbReference>
<evidence type="ECO:0000256" key="1">
    <source>
        <dbReference type="ARBA" id="ARBA00000085"/>
    </source>
</evidence>
<keyword evidence="9" id="KW-1185">Reference proteome</keyword>
<dbReference type="SMART" id="SM00028">
    <property type="entry name" value="TPR"/>
    <property type="match status" value="3"/>
</dbReference>
<dbReference type="PRINTS" id="PR00344">
    <property type="entry name" value="BCTRLSENSOR"/>
</dbReference>
<comment type="caution">
    <text evidence="8">The sequence shown here is derived from an EMBL/GenBank/DDBJ whole genome shotgun (WGS) entry which is preliminary data.</text>
</comment>
<dbReference type="InterPro" id="IPR011006">
    <property type="entry name" value="CheY-like_superfamily"/>
</dbReference>
<evidence type="ECO:0000313" key="9">
    <source>
        <dbReference type="Proteomes" id="UP001419910"/>
    </source>
</evidence>
<evidence type="ECO:0000256" key="5">
    <source>
        <dbReference type="SAM" id="Phobius"/>
    </source>
</evidence>
<dbReference type="InterPro" id="IPR036890">
    <property type="entry name" value="HATPase_C_sf"/>
</dbReference>
<evidence type="ECO:0000313" key="8">
    <source>
        <dbReference type="EMBL" id="MEN2788194.1"/>
    </source>
</evidence>
<dbReference type="Gene3D" id="1.25.40.10">
    <property type="entry name" value="Tetratricopeptide repeat domain"/>
    <property type="match status" value="2"/>
</dbReference>
<proteinExistence type="predicted"/>
<protein>
    <recommendedName>
        <fullName evidence="2">histidine kinase</fullName>
        <ecNumber evidence="2">2.7.13.3</ecNumber>
    </recommendedName>
</protein>
<dbReference type="SMART" id="SM00388">
    <property type="entry name" value="HisKA"/>
    <property type="match status" value="1"/>
</dbReference>
<dbReference type="PROSITE" id="PS50109">
    <property type="entry name" value="HIS_KIN"/>
    <property type="match status" value="1"/>
</dbReference>
<dbReference type="SUPFAM" id="SSF48452">
    <property type="entry name" value="TPR-like"/>
    <property type="match status" value="2"/>
</dbReference>
<feature type="chain" id="PRO_5046474254" description="histidine kinase" evidence="6">
    <location>
        <begin position="30"/>
        <end position="827"/>
    </location>
</feature>
<gene>
    <name evidence="8" type="ORF">ABC974_01005</name>
</gene>
<dbReference type="InterPro" id="IPR036097">
    <property type="entry name" value="HisK_dim/P_sf"/>
</dbReference>
<keyword evidence="8" id="KW-0067">ATP-binding</keyword>
<evidence type="ECO:0000256" key="2">
    <source>
        <dbReference type="ARBA" id="ARBA00012438"/>
    </source>
</evidence>
<dbReference type="Proteomes" id="UP001419910">
    <property type="component" value="Unassembled WGS sequence"/>
</dbReference>
<dbReference type="Pfam" id="PF02518">
    <property type="entry name" value="HATPase_c"/>
    <property type="match status" value="1"/>
</dbReference>
<keyword evidence="8" id="KW-0547">Nucleotide-binding</keyword>
<dbReference type="Pfam" id="PF00512">
    <property type="entry name" value="HisKA"/>
    <property type="match status" value="1"/>
</dbReference>
<dbReference type="CDD" id="cd00082">
    <property type="entry name" value="HisKA"/>
    <property type="match status" value="1"/>
</dbReference>
<reference evidence="8 9" key="1">
    <citation type="submission" date="2024-05" db="EMBL/GenBank/DDBJ databases">
        <authorList>
            <person name="Liu Q."/>
            <person name="Xin Y.-H."/>
        </authorList>
    </citation>
    <scope>NUCLEOTIDE SEQUENCE [LARGE SCALE GENOMIC DNA]</scope>
    <source>
        <strain evidence="8 9">CGMCC 1.10181</strain>
    </source>
</reference>
<evidence type="ECO:0000256" key="3">
    <source>
        <dbReference type="ARBA" id="ARBA00022553"/>
    </source>
</evidence>
<organism evidence="8 9">
    <name type="scientific">Sphingomonas oligophenolica</name>
    <dbReference type="NCBI Taxonomy" id="301154"/>
    <lineage>
        <taxon>Bacteria</taxon>
        <taxon>Pseudomonadati</taxon>
        <taxon>Pseudomonadota</taxon>
        <taxon>Alphaproteobacteria</taxon>
        <taxon>Sphingomonadales</taxon>
        <taxon>Sphingomonadaceae</taxon>
        <taxon>Sphingomonas</taxon>
    </lineage>
</organism>
<dbReference type="InterPro" id="IPR005467">
    <property type="entry name" value="His_kinase_dom"/>
</dbReference>
<dbReference type="SUPFAM" id="SSF47384">
    <property type="entry name" value="Homodimeric domain of signal transducing histidine kinase"/>
    <property type="match status" value="1"/>
</dbReference>